<evidence type="ECO:0000256" key="1">
    <source>
        <dbReference type="SAM" id="MobiDB-lite"/>
    </source>
</evidence>
<organism evidence="2 3">
    <name type="scientific">Candidatus Woesebacteria bacterium RIFOXYB1_FULL_38_16</name>
    <dbReference type="NCBI Taxonomy" id="1802538"/>
    <lineage>
        <taxon>Bacteria</taxon>
        <taxon>Candidatus Woeseibacteriota</taxon>
    </lineage>
</organism>
<protein>
    <submittedName>
        <fullName evidence="2">Uncharacterized protein</fullName>
    </submittedName>
</protein>
<dbReference type="AlphaFoldDB" id="A0A1F8CU24"/>
<evidence type="ECO:0000313" key="3">
    <source>
        <dbReference type="Proteomes" id="UP000178999"/>
    </source>
</evidence>
<sequence>MKNLTSKIPILNIPDKPLYDTVQNHIPVTDVYDDFVLLKDGGAAMILESTSLNFGLLSEREQEAVVAAYAALINSLSFPVQILVRTQTKDISKYIFALDAQIPKIVNPKLKTIMLGYKEFISETISKQNVLSKRFFLIIPFSPYEIGLSKSTFSAFSPQRGPLPYTKEYIIKKVEVALFPKRDHLIKQAARLGLKLTTLNKEEAVKLFYNIFNPDTESVQLKYDQESNEEDKKEEENEKPIFGQ</sequence>
<comment type="caution">
    <text evidence="2">The sequence shown here is derived from an EMBL/GenBank/DDBJ whole genome shotgun (WGS) entry which is preliminary data.</text>
</comment>
<proteinExistence type="predicted"/>
<feature type="compositionally biased region" description="Basic and acidic residues" evidence="1">
    <location>
        <begin position="230"/>
        <end position="244"/>
    </location>
</feature>
<reference evidence="2 3" key="1">
    <citation type="journal article" date="2016" name="Nat. Commun.">
        <title>Thousands of microbial genomes shed light on interconnected biogeochemical processes in an aquifer system.</title>
        <authorList>
            <person name="Anantharaman K."/>
            <person name="Brown C.T."/>
            <person name="Hug L.A."/>
            <person name="Sharon I."/>
            <person name="Castelle C.J."/>
            <person name="Probst A.J."/>
            <person name="Thomas B.C."/>
            <person name="Singh A."/>
            <person name="Wilkins M.J."/>
            <person name="Karaoz U."/>
            <person name="Brodie E.L."/>
            <person name="Williams K.H."/>
            <person name="Hubbard S.S."/>
            <person name="Banfield J.F."/>
        </authorList>
    </citation>
    <scope>NUCLEOTIDE SEQUENCE [LARGE SCALE GENOMIC DNA]</scope>
</reference>
<gene>
    <name evidence="2" type="ORF">A2382_04405</name>
</gene>
<dbReference type="Proteomes" id="UP000178999">
    <property type="component" value="Unassembled WGS sequence"/>
</dbReference>
<dbReference type="STRING" id="1802538.A2382_04405"/>
<evidence type="ECO:0000313" key="2">
    <source>
        <dbReference type="EMBL" id="OGM79810.1"/>
    </source>
</evidence>
<feature type="region of interest" description="Disordered" evidence="1">
    <location>
        <begin position="220"/>
        <end position="244"/>
    </location>
</feature>
<accession>A0A1F8CU24</accession>
<name>A0A1F8CU24_9BACT</name>
<dbReference type="EMBL" id="MGHY01000007">
    <property type="protein sequence ID" value="OGM79810.1"/>
    <property type="molecule type" value="Genomic_DNA"/>
</dbReference>